<feature type="compositionally biased region" description="Acidic residues" evidence="13">
    <location>
        <begin position="598"/>
        <end position="614"/>
    </location>
</feature>
<keyword evidence="9" id="KW-0694">RNA-binding</keyword>
<evidence type="ECO:0000256" key="3">
    <source>
        <dbReference type="ARBA" id="ARBA00021330"/>
    </source>
</evidence>
<evidence type="ECO:0000313" key="15">
    <source>
        <dbReference type="Proteomes" id="UP001307889"/>
    </source>
</evidence>
<evidence type="ECO:0000256" key="6">
    <source>
        <dbReference type="ARBA" id="ARBA00022691"/>
    </source>
</evidence>
<evidence type="ECO:0000256" key="4">
    <source>
        <dbReference type="ARBA" id="ARBA00022603"/>
    </source>
</evidence>
<evidence type="ECO:0000256" key="12">
    <source>
        <dbReference type="ARBA" id="ARBA00048418"/>
    </source>
</evidence>
<evidence type="ECO:0000313" key="14">
    <source>
        <dbReference type="EMBL" id="BES92885.1"/>
    </source>
</evidence>
<evidence type="ECO:0000256" key="13">
    <source>
        <dbReference type="SAM" id="MobiDB-lite"/>
    </source>
</evidence>
<sequence length="862" mass="95135">MIASVLVLLDYSFKLLKNSQFVKSLFGSCSSSTFASPYQFPIPPIEADAYVCPDNGVKFRPPVYHQRYNVISRIFEEKKLHGGCKKIIDFGCAEIALFNYVKNCVGVEEYLAVDIDEELLNRYACRVNPLPFDYIGTGNRCCPFNVQVLCGSVADPDVRLLGADVVVAIELIEHLYPEALEDLPFNIFGVIQPDLAVFTTPNSDFNVLFTNLIGFRHDDHKFEWSRDQFRCWADNLVTRYPNYEVEVGGVGPGPPGTEHLGCSTQIAIFFRKGGRAALDDIKCEEIYKLIRKIEYPYRDPTELFDSNVKYYTDNFIRLSIDSERFLAIDDEEHQIPFSQVVEYVNEKVPCTEADVRSRLGSNWKIEKRGAEDFVVVSFYDDQNGWSVSSQASSLALSSLSGSEDFCLQVGVGAGGVSDWDSDEPICEDALDSKELCEMSKEDQECPAPCDVEQDDVVVPSLSHLSIAEEGQAAAVADVEAVPVPLRNINQEDPNVIPLAKCQSLEQINQSRNKNKPFRFSLNMEKNESLNGEIVNSASSESKDRDKSVPSFSESFGLRLEDSCSQSKAADSGYPNSVGQDMDMDLTPEQVDEIITETESSFDGDDDSVSGDEMDGQGGPEARQPNQLELVHQAPVIRFLDNVENGDVANNNRDGEGNNMEDNRIVGDALEFVQHVIRQEEEELQNPNIAARAPHYPEVESDEDVISNTVDGSSQADSTLAVLEDDSVSHGLLETNIALALGADPSPSPPRTPFNTRNPSVDHLAEDVGSPSERFPPWLCNILVDDVEPPTADIHIGNTAFEDHELPRPALAVTFNSEMSIEQIVPGDMMGGGEPNFSLSFNSEASIEHIGATNVRGGGEPHI</sequence>
<feature type="compositionally biased region" description="Polar residues" evidence="13">
    <location>
        <begin position="562"/>
        <end position="578"/>
    </location>
</feature>
<dbReference type="InterPro" id="IPR026610">
    <property type="entry name" value="Hen1"/>
</dbReference>
<feature type="region of interest" description="Disordered" evidence="13">
    <location>
        <begin position="598"/>
        <end position="625"/>
    </location>
</feature>
<keyword evidence="6" id="KW-0949">S-adenosyl-L-methionine</keyword>
<dbReference type="SUPFAM" id="SSF53335">
    <property type="entry name" value="S-adenosyl-L-methionine-dependent methyltransferases"/>
    <property type="match status" value="1"/>
</dbReference>
<dbReference type="Gene3D" id="3.40.50.150">
    <property type="entry name" value="Vaccinia Virus protein VP39"/>
    <property type="match status" value="1"/>
</dbReference>
<feature type="region of interest" description="Disordered" evidence="13">
    <location>
        <begin position="559"/>
        <end position="579"/>
    </location>
</feature>
<dbReference type="Proteomes" id="UP001307889">
    <property type="component" value="Chromosome 4"/>
</dbReference>
<dbReference type="EC" id="2.1.1.386" evidence="11"/>
<name>A0ABN7AKY7_9HEMI</name>
<evidence type="ECO:0000256" key="11">
    <source>
        <dbReference type="ARBA" id="ARBA00035025"/>
    </source>
</evidence>
<reference evidence="14 15" key="1">
    <citation type="submission" date="2023-09" db="EMBL/GenBank/DDBJ databases">
        <title>Nesidiocoris tenuis whole genome shotgun sequence.</title>
        <authorList>
            <person name="Shibata T."/>
            <person name="Shimoda M."/>
            <person name="Kobayashi T."/>
            <person name="Uehara T."/>
        </authorList>
    </citation>
    <scope>NUCLEOTIDE SEQUENCE [LARGE SCALE GENOMIC DNA]</scope>
    <source>
        <strain evidence="14 15">Japan</strain>
    </source>
</reference>
<evidence type="ECO:0000256" key="7">
    <source>
        <dbReference type="ARBA" id="ARBA00022723"/>
    </source>
</evidence>
<gene>
    <name evidence="14" type="ORF">NTJ_05695</name>
</gene>
<keyword evidence="10" id="KW-0943">RNA-mediated gene silencing</keyword>
<proteinExistence type="inferred from homology"/>
<dbReference type="InterPro" id="IPR029063">
    <property type="entry name" value="SAM-dependent_MTases_sf"/>
</dbReference>
<protein>
    <recommendedName>
        <fullName evidence="3">Small RNA 2'-O-methyltransferase</fullName>
        <ecNumber evidence="11">2.1.1.386</ecNumber>
    </recommendedName>
</protein>
<dbReference type="EMBL" id="AP028912">
    <property type="protein sequence ID" value="BES92885.1"/>
    <property type="molecule type" value="Genomic_DNA"/>
</dbReference>
<dbReference type="PANTHER" id="PTHR21404:SF3">
    <property type="entry name" value="SMALL RNA 2'-O-METHYLTRANSFERASE"/>
    <property type="match status" value="1"/>
</dbReference>
<keyword evidence="8" id="KW-0460">Magnesium</keyword>
<evidence type="ECO:0000256" key="2">
    <source>
        <dbReference type="ARBA" id="ARBA00009026"/>
    </source>
</evidence>
<evidence type="ECO:0000256" key="8">
    <source>
        <dbReference type="ARBA" id="ARBA00022842"/>
    </source>
</evidence>
<keyword evidence="15" id="KW-1185">Reference proteome</keyword>
<dbReference type="GO" id="GO:0032259">
    <property type="term" value="P:methylation"/>
    <property type="evidence" value="ECO:0007669"/>
    <property type="project" value="UniProtKB-KW"/>
</dbReference>
<dbReference type="PANTHER" id="PTHR21404">
    <property type="entry name" value="HEN1"/>
    <property type="match status" value="1"/>
</dbReference>
<evidence type="ECO:0000256" key="1">
    <source>
        <dbReference type="ARBA" id="ARBA00001946"/>
    </source>
</evidence>
<keyword evidence="5" id="KW-0808">Transferase</keyword>
<evidence type="ECO:0000256" key="10">
    <source>
        <dbReference type="ARBA" id="ARBA00023158"/>
    </source>
</evidence>
<comment type="similarity">
    <text evidence="2">Belongs to the methyltransferase superfamily. HEN1 family.</text>
</comment>
<evidence type="ECO:0000256" key="5">
    <source>
        <dbReference type="ARBA" id="ARBA00022679"/>
    </source>
</evidence>
<evidence type="ECO:0000256" key="9">
    <source>
        <dbReference type="ARBA" id="ARBA00022884"/>
    </source>
</evidence>
<accession>A0ABN7AKY7</accession>
<comment type="cofactor">
    <cofactor evidence="1">
        <name>Mg(2+)</name>
        <dbReference type="ChEBI" id="CHEBI:18420"/>
    </cofactor>
</comment>
<dbReference type="GO" id="GO:0008168">
    <property type="term" value="F:methyltransferase activity"/>
    <property type="evidence" value="ECO:0007669"/>
    <property type="project" value="UniProtKB-KW"/>
</dbReference>
<comment type="catalytic activity">
    <reaction evidence="12">
        <text>small RNA 3'-end nucleotide + S-adenosyl-L-methionine = small RNA 3'-end 2'-O-methylnucleotide + S-adenosyl-L-homocysteine + H(+)</text>
        <dbReference type="Rhea" id="RHEA:37887"/>
        <dbReference type="Rhea" id="RHEA-COMP:10415"/>
        <dbReference type="Rhea" id="RHEA-COMP:10416"/>
        <dbReference type="ChEBI" id="CHEBI:15378"/>
        <dbReference type="ChEBI" id="CHEBI:57856"/>
        <dbReference type="ChEBI" id="CHEBI:59789"/>
        <dbReference type="ChEBI" id="CHEBI:74896"/>
        <dbReference type="ChEBI" id="CHEBI:74898"/>
        <dbReference type="EC" id="2.1.1.386"/>
    </reaction>
</comment>
<keyword evidence="4 14" id="KW-0489">Methyltransferase</keyword>
<organism evidence="14 15">
    <name type="scientific">Nesidiocoris tenuis</name>
    <dbReference type="NCBI Taxonomy" id="355587"/>
    <lineage>
        <taxon>Eukaryota</taxon>
        <taxon>Metazoa</taxon>
        <taxon>Ecdysozoa</taxon>
        <taxon>Arthropoda</taxon>
        <taxon>Hexapoda</taxon>
        <taxon>Insecta</taxon>
        <taxon>Pterygota</taxon>
        <taxon>Neoptera</taxon>
        <taxon>Paraneoptera</taxon>
        <taxon>Hemiptera</taxon>
        <taxon>Heteroptera</taxon>
        <taxon>Panheteroptera</taxon>
        <taxon>Cimicomorpha</taxon>
        <taxon>Miridae</taxon>
        <taxon>Dicyphina</taxon>
        <taxon>Nesidiocoris</taxon>
    </lineage>
</organism>
<keyword evidence="7" id="KW-0479">Metal-binding</keyword>